<dbReference type="PANTHER" id="PTHR43740:SF2">
    <property type="entry name" value="LEUCINE--TRNA LIGASE, MITOCHONDRIAL"/>
    <property type="match status" value="1"/>
</dbReference>
<dbReference type="EMBL" id="MHLA01000003">
    <property type="protein sequence ID" value="OGZ00309.1"/>
    <property type="molecule type" value="Genomic_DNA"/>
</dbReference>
<dbReference type="GO" id="GO:0002161">
    <property type="term" value="F:aminoacyl-tRNA deacylase activity"/>
    <property type="evidence" value="ECO:0007669"/>
    <property type="project" value="InterPro"/>
</dbReference>
<dbReference type="Gene3D" id="3.90.740.10">
    <property type="entry name" value="Valyl/Leucyl/Isoleucyl-tRNA synthetase, editing domain"/>
    <property type="match status" value="1"/>
</dbReference>
<dbReference type="SUPFAM" id="SSF55811">
    <property type="entry name" value="Nudix"/>
    <property type="match status" value="1"/>
</dbReference>
<dbReference type="Proteomes" id="UP000178880">
    <property type="component" value="Unassembled WGS sequence"/>
</dbReference>
<evidence type="ECO:0000256" key="3">
    <source>
        <dbReference type="ARBA" id="ARBA00022598"/>
    </source>
</evidence>
<dbReference type="SUPFAM" id="SSF50677">
    <property type="entry name" value="ValRS/IleRS/LeuRS editing domain"/>
    <property type="match status" value="1"/>
</dbReference>
<evidence type="ECO:0000313" key="12">
    <source>
        <dbReference type="Proteomes" id="UP000178880"/>
    </source>
</evidence>
<dbReference type="InterPro" id="IPR001412">
    <property type="entry name" value="aa-tRNA-synth_I_CS"/>
</dbReference>
<evidence type="ECO:0000256" key="2">
    <source>
        <dbReference type="ARBA" id="ARBA00022490"/>
    </source>
</evidence>
<dbReference type="InterPro" id="IPR014729">
    <property type="entry name" value="Rossmann-like_a/b/a_fold"/>
</dbReference>
<dbReference type="Pfam" id="PF13603">
    <property type="entry name" value="tRNA-synt_1_2"/>
    <property type="match status" value="1"/>
</dbReference>
<evidence type="ECO:0000256" key="6">
    <source>
        <dbReference type="ARBA" id="ARBA00022917"/>
    </source>
</evidence>
<proteinExistence type="inferred from homology"/>
<gene>
    <name evidence="9" type="primary">leuS</name>
    <name evidence="11" type="ORF">A2945_01670</name>
</gene>
<protein>
    <recommendedName>
        <fullName evidence="9">Leucine--tRNA ligase</fullName>
        <ecNumber evidence="9">6.1.1.4</ecNumber>
    </recommendedName>
    <alternativeName>
        <fullName evidence="9">Leucyl-tRNA synthetase</fullName>
        <shortName evidence="9">LeuRS</shortName>
    </alternativeName>
</protein>
<dbReference type="EC" id="6.1.1.4" evidence="9"/>
<accession>A0A1G2CFY2</accession>
<dbReference type="InterPro" id="IPR013155">
    <property type="entry name" value="M/V/L/I-tRNA-synth_anticd-bd"/>
</dbReference>
<feature type="domain" description="Nudix hydrolase" evidence="10">
    <location>
        <begin position="391"/>
        <end position="533"/>
    </location>
</feature>
<evidence type="ECO:0000313" key="11">
    <source>
        <dbReference type="EMBL" id="OGZ00309.1"/>
    </source>
</evidence>
<dbReference type="FunFam" id="1.10.730.10:FF:000002">
    <property type="entry name" value="Leucine--tRNA ligase"/>
    <property type="match status" value="1"/>
</dbReference>
<reference evidence="11 12" key="1">
    <citation type="journal article" date="2016" name="Nat. Commun.">
        <title>Thousands of microbial genomes shed light on interconnected biogeochemical processes in an aquifer system.</title>
        <authorList>
            <person name="Anantharaman K."/>
            <person name="Brown C.T."/>
            <person name="Hug L.A."/>
            <person name="Sharon I."/>
            <person name="Castelle C.J."/>
            <person name="Probst A.J."/>
            <person name="Thomas B.C."/>
            <person name="Singh A."/>
            <person name="Wilkins M.J."/>
            <person name="Karaoz U."/>
            <person name="Brodie E.L."/>
            <person name="Williams K.H."/>
            <person name="Hubbard S.S."/>
            <person name="Banfield J.F."/>
        </authorList>
    </citation>
    <scope>NUCLEOTIDE SEQUENCE [LARGE SCALE GENOMIC DNA]</scope>
</reference>
<dbReference type="GO" id="GO:0005524">
    <property type="term" value="F:ATP binding"/>
    <property type="evidence" value="ECO:0007669"/>
    <property type="project" value="UniProtKB-UniRule"/>
</dbReference>
<keyword evidence="7 9" id="KW-0030">Aminoacyl-tRNA synthetase</keyword>
<dbReference type="InterPro" id="IPR015797">
    <property type="entry name" value="NUDIX_hydrolase-like_dom_sf"/>
</dbReference>
<dbReference type="PROSITE" id="PS51462">
    <property type="entry name" value="NUDIX"/>
    <property type="match status" value="1"/>
</dbReference>
<dbReference type="GO" id="GO:0004823">
    <property type="term" value="F:leucine-tRNA ligase activity"/>
    <property type="evidence" value="ECO:0007669"/>
    <property type="project" value="UniProtKB-UniRule"/>
</dbReference>
<dbReference type="InterPro" id="IPR025709">
    <property type="entry name" value="Leu_tRNA-synth_edit"/>
</dbReference>
<dbReference type="Pfam" id="PF09334">
    <property type="entry name" value="tRNA-synt_1g"/>
    <property type="match status" value="1"/>
</dbReference>
<dbReference type="AlphaFoldDB" id="A0A1G2CFY2"/>
<dbReference type="InterPro" id="IPR009008">
    <property type="entry name" value="Val/Leu/Ile-tRNA-synth_edit"/>
</dbReference>
<dbReference type="Pfam" id="PF00133">
    <property type="entry name" value="tRNA-synt_1"/>
    <property type="match status" value="1"/>
</dbReference>
<comment type="caution">
    <text evidence="11">The sequence shown here is derived from an EMBL/GenBank/DDBJ whole genome shotgun (WGS) entry which is preliminary data.</text>
</comment>
<dbReference type="Gene3D" id="3.90.79.10">
    <property type="entry name" value="Nucleoside Triphosphate Pyrophosphohydrolase"/>
    <property type="match status" value="1"/>
</dbReference>
<comment type="catalytic activity">
    <reaction evidence="8 9">
        <text>tRNA(Leu) + L-leucine + ATP = L-leucyl-tRNA(Leu) + AMP + diphosphate</text>
        <dbReference type="Rhea" id="RHEA:11688"/>
        <dbReference type="Rhea" id="RHEA-COMP:9613"/>
        <dbReference type="Rhea" id="RHEA-COMP:9622"/>
        <dbReference type="ChEBI" id="CHEBI:30616"/>
        <dbReference type="ChEBI" id="CHEBI:33019"/>
        <dbReference type="ChEBI" id="CHEBI:57427"/>
        <dbReference type="ChEBI" id="CHEBI:78442"/>
        <dbReference type="ChEBI" id="CHEBI:78494"/>
        <dbReference type="ChEBI" id="CHEBI:456215"/>
        <dbReference type="EC" id="6.1.1.4"/>
    </reaction>
</comment>
<dbReference type="Gene3D" id="3.40.50.620">
    <property type="entry name" value="HUPs"/>
    <property type="match status" value="2"/>
</dbReference>
<evidence type="ECO:0000256" key="9">
    <source>
        <dbReference type="HAMAP-Rule" id="MF_00049"/>
    </source>
</evidence>
<dbReference type="Pfam" id="PF08264">
    <property type="entry name" value="Anticodon_1"/>
    <property type="match status" value="1"/>
</dbReference>
<dbReference type="CDD" id="cd07958">
    <property type="entry name" value="Anticodon_Ia_Leu_BEm"/>
    <property type="match status" value="1"/>
</dbReference>
<name>A0A1G2CFY2_9BACT</name>
<sequence length="992" mass="113826">MISGMENYDHTKTEKKWQKKWLEEKVYEPDLDGALRQAQGRRKPFYNLMMFPYPSAEGLHVGNMYAFTGADIYGRMKRMQGNDVFEPIGLDGFGIHSENYALKIGAHPADQAKTSEKRFYEQLQSIGNGFAWDERLETYDPEYYRWTQWIFVQMWKNGLAYRKKQSVNWCPKDLTVLSDEQVIAGKCERCSAEVEKKELEQWFFKITDYAERLLKNLDGLDWSEKVKIAQRNWIGKSEGAFIKFQVSGVKCQEIEVFTTRPDTLFGATYLVLAPEHPWLEQEIRNSKSEILNKLEVRKYIEEAKHKTELQRQEEVQSKTGIELMGIKAVNPANKEEIPVWVADYALGSYGTGAIMAVPAHDERDFEFAKKFKLPIRQVIEPLYVQTTEPGVYREGEPIVVRNAIMAIVKHWSEDKYIGLQWKKVNWRTLLTGGIEKGQTAEQAGVAEIREETGFLHPKFVRELGVTHGLFYHVPKKENRLAHLHITYFELEDGACEAISEAENANHEIKWLTLDELESFLGPATHTYALGLFRKKIVTYAGSGVLVNSGKFSGLDSEKTKWEITKAVGGERKTQFRLRDWLISRQRYWGPPIPIIYCRKCWEASSVKRQVSGLRYGIDYATFEGEEYIIHAIPEEDLPVELPHIKNFRPTGSGTSPLAAEKSFHETKCPSCGGAARRETDVSDTFLDSAWYYLRYLDTANEKMAINAKRAERWLPVNMYTGGAEHAVLHLLYVRFVAMALHDRGLVKFEEPFKKFRAHGLLIKDGAKMSKSKGNVINPDEYIKNFGADVLRMYLMFLAPFEEGGDFRDAGILGVERFLKRAWKLYGEKGRTGKDAEDSKEFLTLLHKTIKKVTEDIENLHYNTAVSALMILLNETEKSRQLSGATCQIFAKLLAPFAPHMAEEIWREVLGHKTSIHREPWPEYDPKLLVEEKFILVLQVNGKVRDTVEIDSGITEQQAKELALENEKVKSFLAGKAAKKLIYVPKKLVNIVI</sequence>
<dbReference type="GO" id="GO:0005829">
    <property type="term" value="C:cytosol"/>
    <property type="evidence" value="ECO:0007669"/>
    <property type="project" value="TreeGrafter"/>
</dbReference>
<keyword evidence="2 9" id="KW-0963">Cytoplasm</keyword>
<evidence type="ECO:0000256" key="7">
    <source>
        <dbReference type="ARBA" id="ARBA00023146"/>
    </source>
</evidence>
<dbReference type="SUPFAM" id="SSF47323">
    <property type="entry name" value="Anticodon-binding domain of a subclass of class I aminoacyl-tRNA synthetases"/>
    <property type="match status" value="1"/>
</dbReference>
<dbReference type="InterPro" id="IPR002302">
    <property type="entry name" value="Leu-tRNA-ligase"/>
</dbReference>
<keyword evidence="4 9" id="KW-0547">Nucleotide-binding</keyword>
<keyword evidence="3 9" id="KW-0436">Ligase</keyword>
<feature type="binding site" evidence="9">
    <location>
        <position position="770"/>
    </location>
    <ligand>
        <name>ATP</name>
        <dbReference type="ChEBI" id="CHEBI:30616"/>
    </ligand>
</feature>
<evidence type="ECO:0000259" key="10">
    <source>
        <dbReference type="PROSITE" id="PS51462"/>
    </source>
</evidence>
<dbReference type="PANTHER" id="PTHR43740">
    <property type="entry name" value="LEUCYL-TRNA SYNTHETASE"/>
    <property type="match status" value="1"/>
</dbReference>
<dbReference type="STRING" id="1798650.A2945_01670"/>
<comment type="caution">
    <text evidence="9">Lacks conserved residue(s) required for the propagation of feature annotation.</text>
</comment>
<feature type="short sequence motif" description="'KMSKS' region" evidence="9">
    <location>
        <begin position="767"/>
        <end position="771"/>
    </location>
</feature>
<evidence type="ECO:0000256" key="8">
    <source>
        <dbReference type="ARBA" id="ARBA00047469"/>
    </source>
</evidence>
<dbReference type="Gene3D" id="3.10.20.590">
    <property type="match status" value="1"/>
</dbReference>
<dbReference type="SUPFAM" id="SSF52374">
    <property type="entry name" value="Nucleotidylyl transferase"/>
    <property type="match status" value="1"/>
</dbReference>
<comment type="subcellular location">
    <subcellularLocation>
        <location evidence="9">Cytoplasm</location>
    </subcellularLocation>
</comment>
<dbReference type="PROSITE" id="PS00178">
    <property type="entry name" value="AA_TRNA_LIGASE_I"/>
    <property type="match status" value="1"/>
</dbReference>
<keyword evidence="6 9" id="KW-0648">Protein biosynthesis</keyword>
<dbReference type="GO" id="GO:0006429">
    <property type="term" value="P:leucyl-tRNA aminoacylation"/>
    <property type="evidence" value="ECO:0007669"/>
    <property type="project" value="UniProtKB-UniRule"/>
</dbReference>
<evidence type="ECO:0000256" key="4">
    <source>
        <dbReference type="ARBA" id="ARBA00022741"/>
    </source>
</evidence>
<dbReference type="InterPro" id="IPR009080">
    <property type="entry name" value="tRNAsynth_Ia_anticodon-bd"/>
</dbReference>
<dbReference type="Pfam" id="PF00293">
    <property type="entry name" value="NUDIX"/>
    <property type="match status" value="1"/>
</dbReference>
<keyword evidence="5 9" id="KW-0067">ATP-binding</keyword>
<dbReference type="HAMAP" id="MF_00049_B">
    <property type="entry name" value="Leu_tRNA_synth_B"/>
    <property type="match status" value="1"/>
</dbReference>
<evidence type="ECO:0000256" key="1">
    <source>
        <dbReference type="ARBA" id="ARBA00005594"/>
    </source>
</evidence>
<organism evidence="11 12">
    <name type="scientific">Candidatus Liptonbacteria bacterium RIFCSPLOWO2_01_FULL_52_25</name>
    <dbReference type="NCBI Taxonomy" id="1798650"/>
    <lineage>
        <taxon>Bacteria</taxon>
        <taxon>Candidatus Liptoniibacteriota</taxon>
    </lineage>
</organism>
<dbReference type="InterPro" id="IPR002300">
    <property type="entry name" value="aa-tRNA-synth_Ia"/>
</dbReference>
<dbReference type="Gene3D" id="1.10.730.10">
    <property type="entry name" value="Isoleucyl-tRNA Synthetase, Domain 1"/>
    <property type="match status" value="2"/>
</dbReference>
<comment type="similarity">
    <text evidence="1 9">Belongs to the class-I aminoacyl-tRNA synthetase family.</text>
</comment>
<dbReference type="InterPro" id="IPR000086">
    <property type="entry name" value="NUDIX_hydrolase_dom"/>
</dbReference>
<evidence type="ECO:0000256" key="5">
    <source>
        <dbReference type="ARBA" id="ARBA00022840"/>
    </source>
</evidence>
<dbReference type="InterPro" id="IPR015413">
    <property type="entry name" value="Methionyl/Leucyl_tRNA_Synth"/>
</dbReference>
<dbReference type="PRINTS" id="PR00985">
    <property type="entry name" value="TRNASYNTHLEU"/>
</dbReference>